<gene>
    <name evidence="2" type="ORF">AWC06_18190</name>
</gene>
<keyword evidence="3" id="KW-1185">Reference proteome</keyword>
<dbReference type="OrthoDB" id="1163083at2"/>
<accession>A0A1X1URF5</accession>
<organism evidence="2 3">
    <name type="scientific">Mycobacterium fragae</name>
    <dbReference type="NCBI Taxonomy" id="1260918"/>
    <lineage>
        <taxon>Bacteria</taxon>
        <taxon>Bacillati</taxon>
        <taxon>Actinomycetota</taxon>
        <taxon>Actinomycetes</taxon>
        <taxon>Mycobacteriales</taxon>
        <taxon>Mycobacteriaceae</taxon>
        <taxon>Mycobacterium</taxon>
    </lineage>
</organism>
<dbReference type="RefSeq" id="WP_085198517.1">
    <property type="nucleotide sequence ID" value="NZ_JACKVI010000014.1"/>
</dbReference>
<name>A0A1X1URF5_9MYCO</name>
<dbReference type="EMBL" id="LQOW01000025">
    <property type="protein sequence ID" value="ORV59291.1"/>
    <property type="molecule type" value="Genomic_DNA"/>
</dbReference>
<evidence type="ECO:0000313" key="2">
    <source>
        <dbReference type="EMBL" id="ORV59291.1"/>
    </source>
</evidence>
<dbReference type="SUPFAM" id="SSF54427">
    <property type="entry name" value="NTF2-like"/>
    <property type="match status" value="1"/>
</dbReference>
<dbReference type="AlphaFoldDB" id="A0A1X1URF5"/>
<sequence length="127" mass="14188">MNAFRAAVEARRFDTIGGIFAEDVVLHSPVAHRPYRGREMVAAIVGAVARVLEGFRFENEIGDQETGGSRALMFMATVSDLEIQGCDFVHTRDDGLIDEITVMLRPLKATAVFAERMREEFEKALQQ</sequence>
<comment type="caution">
    <text evidence="2">The sequence shown here is derived from an EMBL/GenBank/DDBJ whole genome shotgun (WGS) entry which is preliminary data.</text>
</comment>
<dbReference type="InterPro" id="IPR037401">
    <property type="entry name" value="SnoaL-like"/>
</dbReference>
<reference evidence="2 3" key="1">
    <citation type="submission" date="2016-01" db="EMBL/GenBank/DDBJ databases">
        <title>The new phylogeny of the genus Mycobacterium.</title>
        <authorList>
            <person name="Tarcisio F."/>
            <person name="Conor M."/>
            <person name="Antonella G."/>
            <person name="Elisabetta G."/>
            <person name="Giulia F.S."/>
            <person name="Sara T."/>
            <person name="Anna F."/>
            <person name="Clotilde B."/>
            <person name="Roberto B."/>
            <person name="Veronica D.S."/>
            <person name="Fabio R."/>
            <person name="Monica P."/>
            <person name="Olivier J."/>
            <person name="Enrico T."/>
            <person name="Nicola S."/>
        </authorList>
    </citation>
    <scope>NUCLEOTIDE SEQUENCE [LARGE SCALE GENOMIC DNA]</scope>
    <source>
        <strain evidence="2 3">DSM 45731</strain>
    </source>
</reference>
<protein>
    <recommendedName>
        <fullName evidence="1">SnoaL-like domain-containing protein</fullName>
    </recommendedName>
</protein>
<evidence type="ECO:0000259" key="1">
    <source>
        <dbReference type="Pfam" id="PF12680"/>
    </source>
</evidence>
<dbReference type="InterPro" id="IPR032710">
    <property type="entry name" value="NTF2-like_dom_sf"/>
</dbReference>
<feature type="domain" description="SnoaL-like" evidence="1">
    <location>
        <begin position="3"/>
        <end position="99"/>
    </location>
</feature>
<dbReference type="STRING" id="1260918.AWC06_18190"/>
<dbReference type="Pfam" id="PF12680">
    <property type="entry name" value="SnoaL_2"/>
    <property type="match status" value="1"/>
</dbReference>
<dbReference type="Gene3D" id="3.10.450.50">
    <property type="match status" value="1"/>
</dbReference>
<proteinExistence type="predicted"/>
<evidence type="ECO:0000313" key="3">
    <source>
        <dbReference type="Proteomes" id="UP000194000"/>
    </source>
</evidence>
<dbReference type="Proteomes" id="UP000194000">
    <property type="component" value="Unassembled WGS sequence"/>
</dbReference>